<dbReference type="Proteomes" id="UP001150904">
    <property type="component" value="Unassembled WGS sequence"/>
</dbReference>
<dbReference type="InterPro" id="IPR052405">
    <property type="entry name" value="Mito_Transl_Release_Factor"/>
</dbReference>
<dbReference type="FunFam" id="3.30.160.20:FF:000065">
    <property type="entry name" value="Peptidyl-tRNA hydrolase domain protein"/>
    <property type="match status" value="1"/>
</dbReference>
<comment type="subcellular location">
    <subcellularLocation>
        <location evidence="1">Mitochondrion</location>
    </subcellularLocation>
</comment>
<evidence type="ECO:0000256" key="5">
    <source>
        <dbReference type="SAM" id="MobiDB-lite"/>
    </source>
</evidence>
<feature type="domain" description="Prokaryotic-type class I peptide chain release factors" evidence="6">
    <location>
        <begin position="41"/>
        <end position="142"/>
    </location>
</feature>
<dbReference type="Gene3D" id="3.30.160.20">
    <property type="match status" value="1"/>
</dbReference>
<dbReference type="GO" id="GO:0003747">
    <property type="term" value="F:translation release factor activity"/>
    <property type="evidence" value="ECO:0007669"/>
    <property type="project" value="InterPro"/>
</dbReference>
<sequence>MLRLRPCLGPLKPPIPLFTLAPSRTFTHTPSLPAKPLPARLKIDDADLTVSYLKGTGPGGQKINKTNSACQIIHKPSGIVIKCQATRSRSQNEKIARSLLADRVEAREKGDQSRVALKAEAVRKKKASKVKKAKRKYRALEKGEEGDERETEEVKERVPGEDNKEGVKEVSKGSPGA</sequence>
<keyword evidence="4" id="KW-0496">Mitochondrion</keyword>
<dbReference type="AlphaFoldDB" id="A0A9W9MMH5"/>
<evidence type="ECO:0000259" key="6">
    <source>
        <dbReference type="Pfam" id="PF00472"/>
    </source>
</evidence>
<evidence type="ECO:0000256" key="3">
    <source>
        <dbReference type="ARBA" id="ARBA00022946"/>
    </source>
</evidence>
<feature type="compositionally biased region" description="Basic and acidic residues" evidence="5">
    <location>
        <begin position="152"/>
        <end position="171"/>
    </location>
</feature>
<keyword evidence="3" id="KW-0809">Transit peptide</keyword>
<dbReference type="SUPFAM" id="SSF75620">
    <property type="entry name" value="Release factor"/>
    <property type="match status" value="1"/>
</dbReference>
<dbReference type="OrthoDB" id="277888at2759"/>
<dbReference type="PANTHER" id="PTHR46203">
    <property type="entry name" value="PROBABLE PEPTIDE CHAIN RELEASE FACTOR C12ORF65"/>
    <property type="match status" value="1"/>
</dbReference>
<dbReference type="GeneID" id="83179162"/>
<dbReference type="InterPro" id="IPR000352">
    <property type="entry name" value="Pep_chain_release_fac_I"/>
</dbReference>
<dbReference type="PANTHER" id="PTHR46203:SF1">
    <property type="entry name" value="MITOCHONDRIAL TRANSLATION RELEASE FACTOR IN RESCUE"/>
    <property type="match status" value="1"/>
</dbReference>
<dbReference type="Pfam" id="PF00472">
    <property type="entry name" value="RF-1"/>
    <property type="match status" value="1"/>
</dbReference>
<dbReference type="GO" id="GO:0032543">
    <property type="term" value="P:mitochondrial translation"/>
    <property type="evidence" value="ECO:0007669"/>
    <property type="project" value="UniProtKB-ARBA"/>
</dbReference>
<organism evidence="7 8">
    <name type="scientific">Penicillium cinerascens</name>
    <dbReference type="NCBI Taxonomy" id="70096"/>
    <lineage>
        <taxon>Eukaryota</taxon>
        <taxon>Fungi</taxon>
        <taxon>Dikarya</taxon>
        <taxon>Ascomycota</taxon>
        <taxon>Pezizomycotina</taxon>
        <taxon>Eurotiomycetes</taxon>
        <taxon>Eurotiomycetidae</taxon>
        <taxon>Eurotiales</taxon>
        <taxon>Aspergillaceae</taxon>
        <taxon>Penicillium</taxon>
    </lineage>
</organism>
<evidence type="ECO:0000256" key="4">
    <source>
        <dbReference type="ARBA" id="ARBA00023128"/>
    </source>
</evidence>
<evidence type="ECO:0000313" key="7">
    <source>
        <dbReference type="EMBL" id="KAJ5203920.1"/>
    </source>
</evidence>
<reference evidence="7" key="2">
    <citation type="journal article" date="2023" name="IMA Fungus">
        <title>Comparative genomic study of the Penicillium genus elucidates a diverse pangenome and 15 lateral gene transfer events.</title>
        <authorList>
            <person name="Petersen C."/>
            <person name="Sorensen T."/>
            <person name="Nielsen M.R."/>
            <person name="Sondergaard T.E."/>
            <person name="Sorensen J.L."/>
            <person name="Fitzpatrick D.A."/>
            <person name="Frisvad J.C."/>
            <person name="Nielsen K.L."/>
        </authorList>
    </citation>
    <scope>NUCLEOTIDE SEQUENCE</scope>
    <source>
        <strain evidence="7">IBT 15544</strain>
    </source>
</reference>
<dbReference type="GO" id="GO:0005739">
    <property type="term" value="C:mitochondrion"/>
    <property type="evidence" value="ECO:0007669"/>
    <property type="project" value="UniProtKB-SubCell"/>
</dbReference>
<dbReference type="RefSeq" id="XP_058308399.1">
    <property type="nucleotide sequence ID" value="XM_058451861.1"/>
</dbReference>
<name>A0A9W9MMH5_9EURO</name>
<evidence type="ECO:0000256" key="1">
    <source>
        <dbReference type="ARBA" id="ARBA00004173"/>
    </source>
</evidence>
<feature type="region of interest" description="Disordered" evidence="5">
    <location>
        <begin position="121"/>
        <end position="177"/>
    </location>
</feature>
<accession>A0A9W9MMH5</accession>
<proteinExistence type="inferred from homology"/>
<evidence type="ECO:0000256" key="2">
    <source>
        <dbReference type="ARBA" id="ARBA00010835"/>
    </source>
</evidence>
<evidence type="ECO:0000313" key="8">
    <source>
        <dbReference type="Proteomes" id="UP001150904"/>
    </source>
</evidence>
<protein>
    <submittedName>
        <fullName evidence="7">Peptide chain release factor-like protein</fullName>
    </submittedName>
</protein>
<reference evidence="7" key="1">
    <citation type="submission" date="2022-12" db="EMBL/GenBank/DDBJ databases">
        <authorList>
            <person name="Petersen C."/>
        </authorList>
    </citation>
    <scope>NUCLEOTIDE SEQUENCE</scope>
    <source>
        <strain evidence="7">IBT 15544</strain>
    </source>
</reference>
<comment type="similarity">
    <text evidence="2">Belongs to the prokaryotic/mitochondrial release factor family.</text>
</comment>
<dbReference type="EMBL" id="JAPQKR010000012">
    <property type="protein sequence ID" value="KAJ5203920.1"/>
    <property type="molecule type" value="Genomic_DNA"/>
</dbReference>
<gene>
    <name evidence="7" type="ORF">N7498_004799</name>
</gene>
<comment type="caution">
    <text evidence="7">The sequence shown here is derived from an EMBL/GenBank/DDBJ whole genome shotgun (WGS) entry which is preliminary data.</text>
</comment>
<dbReference type="InterPro" id="IPR045853">
    <property type="entry name" value="Pep_chain_release_fac_I_sf"/>
</dbReference>
<keyword evidence="8" id="KW-1185">Reference proteome</keyword>
<feature type="compositionally biased region" description="Basic residues" evidence="5">
    <location>
        <begin position="123"/>
        <end position="137"/>
    </location>
</feature>